<evidence type="ECO:0000313" key="4">
    <source>
        <dbReference type="EMBL" id="TWU32322.1"/>
    </source>
</evidence>
<comment type="caution">
    <text evidence="4">The sequence shown here is derived from an EMBL/GenBank/DDBJ whole genome shotgun (WGS) entry which is preliminary data.</text>
</comment>
<dbReference type="GO" id="GO:0004065">
    <property type="term" value="F:arylsulfatase activity"/>
    <property type="evidence" value="ECO:0007669"/>
    <property type="project" value="TreeGrafter"/>
</dbReference>
<dbReference type="EMBL" id="SJPV01000013">
    <property type="protein sequence ID" value="TWU32322.1"/>
    <property type="molecule type" value="Genomic_DNA"/>
</dbReference>
<accession>A0A5C6D5X1</accession>
<feature type="chain" id="PRO_5022827511" evidence="2">
    <location>
        <begin position="45"/>
        <end position="546"/>
    </location>
</feature>
<keyword evidence="4" id="KW-0378">Hydrolase</keyword>
<keyword evidence="5" id="KW-1185">Reference proteome</keyword>
<dbReference type="SUPFAM" id="SSF53649">
    <property type="entry name" value="Alkaline phosphatase-like"/>
    <property type="match status" value="1"/>
</dbReference>
<dbReference type="CDD" id="cd16155">
    <property type="entry name" value="sulfatase_like"/>
    <property type="match status" value="1"/>
</dbReference>
<reference evidence="4 5" key="1">
    <citation type="submission" date="2019-02" db="EMBL/GenBank/DDBJ databases">
        <title>Deep-cultivation of Planctomycetes and their phenomic and genomic characterization uncovers novel biology.</title>
        <authorList>
            <person name="Wiegand S."/>
            <person name="Jogler M."/>
            <person name="Boedeker C."/>
            <person name="Pinto D."/>
            <person name="Vollmers J."/>
            <person name="Rivas-Marin E."/>
            <person name="Kohn T."/>
            <person name="Peeters S.H."/>
            <person name="Heuer A."/>
            <person name="Rast P."/>
            <person name="Oberbeckmann S."/>
            <person name="Bunk B."/>
            <person name="Jeske O."/>
            <person name="Meyerdierks A."/>
            <person name="Storesund J.E."/>
            <person name="Kallscheuer N."/>
            <person name="Luecker S."/>
            <person name="Lage O.M."/>
            <person name="Pohl T."/>
            <person name="Merkel B.J."/>
            <person name="Hornburger P."/>
            <person name="Mueller R.-W."/>
            <person name="Bruemmer F."/>
            <person name="Labrenz M."/>
            <person name="Spormann A.M."/>
            <person name="Op Den Camp H."/>
            <person name="Overmann J."/>
            <person name="Amann R."/>
            <person name="Jetten M.S.M."/>
            <person name="Mascher T."/>
            <person name="Medema M.H."/>
            <person name="Devos D.P."/>
            <person name="Kaster A.-K."/>
            <person name="Ovreas L."/>
            <person name="Rohde M."/>
            <person name="Galperin M.Y."/>
            <person name="Jogler C."/>
        </authorList>
    </citation>
    <scope>NUCLEOTIDE SEQUENCE [LARGE SCALE GENOMIC DNA]</scope>
    <source>
        <strain evidence="4 5">Poly41</strain>
    </source>
</reference>
<organism evidence="4 5">
    <name type="scientific">Novipirellula artificiosorum</name>
    <dbReference type="NCBI Taxonomy" id="2528016"/>
    <lineage>
        <taxon>Bacteria</taxon>
        <taxon>Pseudomonadati</taxon>
        <taxon>Planctomycetota</taxon>
        <taxon>Planctomycetia</taxon>
        <taxon>Pirellulales</taxon>
        <taxon>Pirellulaceae</taxon>
        <taxon>Novipirellula</taxon>
    </lineage>
</organism>
<dbReference type="GO" id="GO:0015024">
    <property type="term" value="F:glucuronate-2-sulfatase activity"/>
    <property type="evidence" value="ECO:0007669"/>
    <property type="project" value="TreeGrafter"/>
</dbReference>
<feature type="compositionally biased region" description="Basic residues" evidence="1">
    <location>
        <begin position="537"/>
        <end position="546"/>
    </location>
</feature>
<sequence length="546" mass="60493" precursor="true">MQAPSQAITRSTMPLIQLNPSMKFAFLLILLSLAAQGLTQDASAAENRPNILFIIADDQSPFDLKVYNPDSTLQTPHLDALAAGGMVFDAAHHMGAWTGGVCTPSRHMVMSGRTLWHIPNKPGRVNNPHITNPVLVPPDLAAFTLPAVFNRGGYDTVRTCKNGNSFEAANKLFAVRSDKTRRGGTDETGSAWHAEQVLDYLKEREASKDADPFLIYFGFSHPHDVRDGKPELLAKYGAVNHTDKSVLPPADSRQPPLPPNYLPGHPFDNTHMTVRDEVNVSGVWNKRDPRTIRNELGREFACSENIDIQIGRVLEKLEAMGELDNTYIFYTADHGMAIGRHGLQGKQNLYEHTWRVPFIAKGPGIPSNSHVTGNIYLLDVLPTLCDLAGIDSPPTTEGTSFKPLLEGNSDSVRDVLYGVYCGGAKPGMRCVKQGDWKLIKYESSKENLRETQLFNLAENPHEFLQQHHDPNVMAVSGIKPSESQTNLADDPRFAVKLAEMEALLLAEMRRHDDPYRMWNQPDDGLTPPARASDSGTKTRKRPIKAR</sequence>
<evidence type="ECO:0000259" key="3">
    <source>
        <dbReference type="Pfam" id="PF00884"/>
    </source>
</evidence>
<protein>
    <submittedName>
        <fullName evidence="4">Choline-sulfatase</fullName>
        <ecNumber evidence="4">3.1.6.6</ecNumber>
    </submittedName>
</protein>
<keyword evidence="2" id="KW-0732">Signal</keyword>
<evidence type="ECO:0000256" key="1">
    <source>
        <dbReference type="SAM" id="MobiDB-lite"/>
    </source>
</evidence>
<dbReference type="PANTHER" id="PTHR46615:SF1">
    <property type="entry name" value="ARYLSULFATASE K"/>
    <property type="match status" value="1"/>
</dbReference>
<evidence type="ECO:0000256" key="2">
    <source>
        <dbReference type="SAM" id="SignalP"/>
    </source>
</evidence>
<dbReference type="Gene3D" id="3.40.720.10">
    <property type="entry name" value="Alkaline Phosphatase, subunit A"/>
    <property type="match status" value="1"/>
</dbReference>
<dbReference type="InterPro" id="IPR051849">
    <property type="entry name" value="GAG-degrading_sulfatase"/>
</dbReference>
<dbReference type="EC" id="3.1.6.6" evidence="4"/>
<dbReference type="GO" id="GO:0047753">
    <property type="term" value="F:choline-sulfatase activity"/>
    <property type="evidence" value="ECO:0007669"/>
    <property type="project" value="UniProtKB-EC"/>
</dbReference>
<feature type="signal peptide" evidence="2">
    <location>
        <begin position="1"/>
        <end position="44"/>
    </location>
</feature>
<dbReference type="PANTHER" id="PTHR46615">
    <property type="entry name" value="ARYLSULFATASE K"/>
    <property type="match status" value="1"/>
</dbReference>
<feature type="region of interest" description="Disordered" evidence="1">
    <location>
        <begin position="514"/>
        <end position="546"/>
    </location>
</feature>
<feature type="domain" description="Sulfatase N-terminal" evidence="3">
    <location>
        <begin position="49"/>
        <end position="390"/>
    </location>
</feature>
<dbReference type="Pfam" id="PF00884">
    <property type="entry name" value="Sulfatase"/>
    <property type="match status" value="1"/>
</dbReference>
<proteinExistence type="predicted"/>
<dbReference type="Proteomes" id="UP000319143">
    <property type="component" value="Unassembled WGS sequence"/>
</dbReference>
<dbReference type="InterPro" id="IPR000917">
    <property type="entry name" value="Sulfatase_N"/>
</dbReference>
<evidence type="ECO:0000313" key="5">
    <source>
        <dbReference type="Proteomes" id="UP000319143"/>
    </source>
</evidence>
<name>A0A5C6D5X1_9BACT</name>
<dbReference type="AlphaFoldDB" id="A0A5C6D5X1"/>
<gene>
    <name evidence="4" type="primary">betC_25</name>
    <name evidence="4" type="ORF">Poly41_58080</name>
</gene>
<dbReference type="InterPro" id="IPR017850">
    <property type="entry name" value="Alkaline_phosphatase_core_sf"/>
</dbReference>